<dbReference type="Pfam" id="PF05032">
    <property type="entry name" value="Spo12"/>
    <property type="match status" value="1"/>
</dbReference>
<keyword evidence="2" id="KW-1185">Reference proteome</keyword>
<dbReference type="InterPro" id="IPR007727">
    <property type="entry name" value="Spo12"/>
</dbReference>
<dbReference type="EMBL" id="CAJPIZ010026357">
    <property type="protein sequence ID" value="CAG2119001.1"/>
    <property type="molecule type" value="Genomic_DNA"/>
</dbReference>
<organism evidence="1">
    <name type="scientific">Medioppia subpectinata</name>
    <dbReference type="NCBI Taxonomy" id="1979941"/>
    <lineage>
        <taxon>Eukaryota</taxon>
        <taxon>Metazoa</taxon>
        <taxon>Ecdysozoa</taxon>
        <taxon>Arthropoda</taxon>
        <taxon>Chelicerata</taxon>
        <taxon>Arachnida</taxon>
        <taxon>Acari</taxon>
        <taxon>Acariformes</taxon>
        <taxon>Sarcoptiformes</taxon>
        <taxon>Oribatida</taxon>
        <taxon>Brachypylina</taxon>
        <taxon>Oppioidea</taxon>
        <taxon>Oppiidae</taxon>
        <taxon>Medioppia</taxon>
    </lineage>
</organism>
<proteinExistence type="predicted"/>
<dbReference type="AlphaFoldDB" id="A0A7R9LI52"/>
<evidence type="ECO:0000313" key="2">
    <source>
        <dbReference type="Proteomes" id="UP000759131"/>
    </source>
</evidence>
<name>A0A7R9LI52_9ACAR</name>
<reference evidence="1" key="1">
    <citation type="submission" date="2020-11" db="EMBL/GenBank/DDBJ databases">
        <authorList>
            <person name="Tran Van P."/>
        </authorList>
    </citation>
    <scope>NUCLEOTIDE SEQUENCE</scope>
</reference>
<accession>A0A7R9LI52</accession>
<dbReference type="Proteomes" id="UP000759131">
    <property type="component" value="Unassembled WGS sequence"/>
</dbReference>
<dbReference type="EMBL" id="OC880932">
    <property type="protein sequence ID" value="CAD7642022.1"/>
    <property type="molecule type" value="Genomic_DNA"/>
</dbReference>
<sequence>RLQPDLCLLFISLDITLVVPNYVLTIVKRRQASKWFNSPTDAFLSPCTQKLMKPKHDNQQVIQPLDLDDDRKHQSVVLGAQGVIDTENAMH</sequence>
<feature type="non-terminal residue" evidence="1">
    <location>
        <position position="1"/>
    </location>
</feature>
<protein>
    <submittedName>
        <fullName evidence="1">Uncharacterized protein</fullName>
    </submittedName>
</protein>
<gene>
    <name evidence="1" type="ORF">OSB1V03_LOCUS18951</name>
</gene>
<dbReference type="OrthoDB" id="5822328at2759"/>
<evidence type="ECO:0000313" key="1">
    <source>
        <dbReference type="EMBL" id="CAD7642022.1"/>
    </source>
</evidence>